<keyword evidence="2" id="KW-1185">Reference proteome</keyword>
<reference evidence="1 2" key="2">
    <citation type="journal article" date="2018" name="Plant J.">
        <title>The Physcomitrella patens chromosome-scale assembly reveals moss genome structure and evolution.</title>
        <authorList>
            <person name="Lang D."/>
            <person name="Ullrich K.K."/>
            <person name="Murat F."/>
            <person name="Fuchs J."/>
            <person name="Jenkins J."/>
            <person name="Haas F.B."/>
            <person name="Piednoel M."/>
            <person name="Gundlach H."/>
            <person name="Van Bel M."/>
            <person name="Meyberg R."/>
            <person name="Vives C."/>
            <person name="Morata J."/>
            <person name="Symeonidi A."/>
            <person name="Hiss M."/>
            <person name="Muchero W."/>
            <person name="Kamisugi Y."/>
            <person name="Saleh O."/>
            <person name="Blanc G."/>
            <person name="Decker E.L."/>
            <person name="van Gessel N."/>
            <person name="Grimwood J."/>
            <person name="Hayes R.D."/>
            <person name="Graham S.W."/>
            <person name="Gunter L.E."/>
            <person name="McDaniel S.F."/>
            <person name="Hoernstein S.N.W."/>
            <person name="Larsson A."/>
            <person name="Li F.W."/>
            <person name="Perroud P.F."/>
            <person name="Phillips J."/>
            <person name="Ranjan P."/>
            <person name="Rokshar D.S."/>
            <person name="Rothfels C.J."/>
            <person name="Schneider L."/>
            <person name="Shu S."/>
            <person name="Stevenson D.W."/>
            <person name="Thummler F."/>
            <person name="Tillich M."/>
            <person name="Villarreal Aguilar J.C."/>
            <person name="Widiez T."/>
            <person name="Wong G.K."/>
            <person name="Wymore A."/>
            <person name="Zhang Y."/>
            <person name="Zimmer A.D."/>
            <person name="Quatrano R.S."/>
            <person name="Mayer K.F.X."/>
            <person name="Goodstein D."/>
            <person name="Casacuberta J.M."/>
            <person name="Vandepoele K."/>
            <person name="Reski R."/>
            <person name="Cuming A.C."/>
            <person name="Tuskan G.A."/>
            <person name="Maumus F."/>
            <person name="Salse J."/>
            <person name="Schmutz J."/>
            <person name="Rensing S.A."/>
        </authorList>
    </citation>
    <scope>NUCLEOTIDE SEQUENCE [LARGE SCALE GENOMIC DNA]</scope>
    <source>
        <strain evidence="1 2">cv. Gransden 2004</strain>
    </source>
</reference>
<gene>
    <name evidence="1" type="primary">LOC112291878</name>
</gene>
<organism evidence="1 2">
    <name type="scientific">Physcomitrium patens</name>
    <name type="common">Spreading-leaved earth moss</name>
    <name type="synonym">Physcomitrella patens</name>
    <dbReference type="NCBI Taxonomy" id="3218"/>
    <lineage>
        <taxon>Eukaryota</taxon>
        <taxon>Viridiplantae</taxon>
        <taxon>Streptophyta</taxon>
        <taxon>Embryophyta</taxon>
        <taxon>Bryophyta</taxon>
        <taxon>Bryophytina</taxon>
        <taxon>Bryopsida</taxon>
        <taxon>Funariidae</taxon>
        <taxon>Funariales</taxon>
        <taxon>Funariaceae</taxon>
        <taxon>Physcomitrium</taxon>
    </lineage>
</organism>
<accession>A0A7I4F4G4</accession>
<reference evidence="1" key="3">
    <citation type="submission" date="2020-12" db="UniProtKB">
        <authorList>
            <consortium name="EnsemblPlants"/>
        </authorList>
    </citation>
    <scope>IDENTIFICATION</scope>
</reference>
<dbReference type="Proteomes" id="UP000006727">
    <property type="component" value="Chromosome 14"/>
</dbReference>
<dbReference type="GeneID" id="112291878"/>
<dbReference type="GO" id="GO:0031464">
    <property type="term" value="C:Cul4A-RING E3 ubiquitin ligase complex"/>
    <property type="evidence" value="ECO:0000318"/>
    <property type="project" value="GO_Central"/>
</dbReference>
<sequence>MGSWKSSGYGCFVINSGLQQYRVKAMLRVLINAQITGKGCRALRQLPATVYDRLQSSSHDIAHLCIELDNALVVNDVNSCQEALSKSAQSLCECNNTNHQLNRKAFVLFGGDILLLRALFLKFPSPADVEKLSFTVKVLYIRNECLSILRELCLTVHSFIEYLAADDVFVVKLFDMMRLHNTFDNAVNLAEEVLAIRQDTWPVQGVPNLTSLVSNFSSRQLASFCRVLAMVVFEPEAGNAWLGQEQSSESCMQQKSRIEEPEWTTTDKNHEAILLIPNILSRLVKLLALDIMSISREANLLSEPSEVAVAVPMRSTLERMYNAFRVTRGQLLDETGAVIPQLEGLQESDPASHLQQERTGLNSADERILDWSIITYLDRTGLSTSVVQLAASHHVEVLFVLCALCGGKKREQVQNSLAELGLVSVLDDMFDKLDWVPTQPRAHSRGIHGLICACSPKSALKIQYLRLIHNFCDRDSCNRTNKQLLLVPSVSKESNSCWTDGAEIKGSNGLIVKVLKILVDGPGDSLYRCWLASCVEAFLRGADPKDQETVASTGLMEHLLREILKGGFRCASTLQINFDLLGELIKFNKSLFQRLDGLLVGDAFDQFVEVLVTNLVDSNVFIRSVVLSLNCLKRTDVLTTDLSPNLYPCSLKEKSMRKDRYIYESKQDENYNKIAAFISHNTLRLLRDLMCAVRLNDINQDNICVVNTALIIFISVEKNGELLAYLQGIRAADRRVLNNFRSLLEFWRSYYLTKRGRECVSLQYSTQLPFSAWLHIVDLLCSHPDSPYSLLYASSVDLQDDQYDWK</sequence>
<dbReference type="Gramene" id="Pp3c14_4530V3.9">
    <property type="protein sequence ID" value="Pp3c14_4530V3.9"/>
    <property type="gene ID" value="Pp3c14_4530"/>
</dbReference>
<name>A0A7I4F4G4_PHYPA</name>
<evidence type="ECO:0000313" key="1">
    <source>
        <dbReference type="EnsemblPlants" id="Pp3c14_4530V3.9"/>
    </source>
</evidence>
<dbReference type="EnsemblPlants" id="Pp3c14_4530V3.9">
    <property type="protein sequence ID" value="Pp3c14_4530V3.9"/>
    <property type="gene ID" value="Pp3c14_4530"/>
</dbReference>
<dbReference type="EMBL" id="ABEU02000014">
    <property type="status" value="NOT_ANNOTATED_CDS"/>
    <property type="molecule type" value="Genomic_DNA"/>
</dbReference>
<dbReference type="Gramene" id="Pp3c14_4530V3.4">
    <property type="protein sequence ID" value="Pp3c14_4530V3.4"/>
    <property type="gene ID" value="Pp3c14_4530"/>
</dbReference>
<dbReference type="PANTHER" id="PTHR31743:SF1">
    <property type="entry name" value="SHORT TRANSIENT RECEPTOR POTENTIAL CHANNEL 4-ASSOCIATED PROTEIN"/>
    <property type="match status" value="1"/>
</dbReference>
<reference evidence="1 2" key="1">
    <citation type="journal article" date="2008" name="Science">
        <title>The Physcomitrella genome reveals evolutionary insights into the conquest of land by plants.</title>
        <authorList>
            <person name="Rensing S."/>
            <person name="Lang D."/>
            <person name="Zimmer A."/>
            <person name="Terry A."/>
            <person name="Salamov A."/>
            <person name="Shapiro H."/>
            <person name="Nishiyama T."/>
            <person name="Perroud P.-F."/>
            <person name="Lindquist E."/>
            <person name="Kamisugi Y."/>
            <person name="Tanahashi T."/>
            <person name="Sakakibara K."/>
            <person name="Fujita T."/>
            <person name="Oishi K."/>
            <person name="Shin-I T."/>
            <person name="Kuroki Y."/>
            <person name="Toyoda A."/>
            <person name="Suzuki Y."/>
            <person name="Hashimoto A."/>
            <person name="Yamaguchi K."/>
            <person name="Sugano A."/>
            <person name="Kohara Y."/>
            <person name="Fujiyama A."/>
            <person name="Anterola A."/>
            <person name="Aoki S."/>
            <person name="Ashton N."/>
            <person name="Barbazuk W.B."/>
            <person name="Barker E."/>
            <person name="Bennetzen J."/>
            <person name="Bezanilla M."/>
            <person name="Blankenship R."/>
            <person name="Cho S.H."/>
            <person name="Dutcher S."/>
            <person name="Estelle M."/>
            <person name="Fawcett J.A."/>
            <person name="Gundlach H."/>
            <person name="Hanada K."/>
            <person name="Heyl A."/>
            <person name="Hicks K.A."/>
            <person name="Hugh J."/>
            <person name="Lohr M."/>
            <person name="Mayer K."/>
            <person name="Melkozernov A."/>
            <person name="Murata T."/>
            <person name="Nelson D."/>
            <person name="Pils B."/>
            <person name="Prigge M."/>
            <person name="Reiss B."/>
            <person name="Renner T."/>
            <person name="Rombauts S."/>
            <person name="Rushton P."/>
            <person name="Sanderfoot A."/>
            <person name="Schween G."/>
            <person name="Shiu S.-H."/>
            <person name="Stueber K."/>
            <person name="Theodoulou F.L."/>
            <person name="Tu H."/>
            <person name="Van de Peer Y."/>
            <person name="Verrier P.J."/>
            <person name="Waters E."/>
            <person name="Wood A."/>
            <person name="Yang L."/>
            <person name="Cove D."/>
            <person name="Cuming A."/>
            <person name="Hasebe M."/>
            <person name="Lucas S."/>
            <person name="Mishler D.B."/>
            <person name="Reski R."/>
            <person name="Grigoriev I."/>
            <person name="Quatrano R.S."/>
            <person name="Boore J.L."/>
        </authorList>
    </citation>
    <scope>NUCLEOTIDE SEQUENCE [LARGE SCALE GENOMIC DNA]</scope>
    <source>
        <strain evidence="1 2">cv. Gransden 2004</strain>
    </source>
</reference>
<dbReference type="KEGG" id="ppp:112291878"/>
<proteinExistence type="predicted"/>
<dbReference type="InterPro" id="IPR022162">
    <property type="entry name" value="TRPC4AP"/>
</dbReference>
<protein>
    <submittedName>
        <fullName evidence="1">Uncharacterized protein</fullName>
    </submittedName>
</protein>
<evidence type="ECO:0000313" key="2">
    <source>
        <dbReference type="Proteomes" id="UP000006727"/>
    </source>
</evidence>
<dbReference type="AlphaFoldDB" id="A0A7I4F4G4"/>
<dbReference type="EnsemblPlants" id="Pp3c14_4530V3.4">
    <property type="protein sequence ID" value="Pp3c14_4530V3.4"/>
    <property type="gene ID" value="Pp3c14_4530"/>
</dbReference>
<dbReference type="RefSeq" id="XP_024395589.1">
    <property type="nucleotide sequence ID" value="XM_024539821.2"/>
</dbReference>
<dbReference type="GO" id="GO:0019902">
    <property type="term" value="F:phosphatase binding"/>
    <property type="evidence" value="ECO:0000318"/>
    <property type="project" value="GO_Central"/>
</dbReference>
<dbReference type="Pfam" id="PF12463">
    <property type="entry name" value="DUF3689"/>
    <property type="match status" value="1"/>
</dbReference>
<dbReference type="OrthoDB" id="1866965at2759"/>
<dbReference type="PANTHER" id="PTHR31743">
    <property type="entry name" value="TRANSIENT RECEPTOR POTENTIAL CHANNEL 4-ASSOCIATED PROTEIN TCPC4AP"/>
    <property type="match status" value="1"/>
</dbReference>
<dbReference type="GO" id="GO:0006511">
    <property type="term" value="P:ubiquitin-dependent protein catabolic process"/>
    <property type="evidence" value="ECO:0000318"/>
    <property type="project" value="GO_Central"/>
</dbReference>